<feature type="region of interest" description="Disordered" evidence="1">
    <location>
        <begin position="606"/>
        <end position="626"/>
    </location>
</feature>
<sequence length="723" mass="80421">MVLIEIISPAEYKRNSSEFEITYGYHQTPFGKCLIGMTTKGVCYLSFVDQSESSAFKTLKAEWPDVKYTKDQSAIKGIVEKIFHEDDGTLKDSISVVLKETDSSSSNSQLNEAFDAGSNCTSGTENFVSCEESSGPYQTSHMLAGRLVSEAKQGITTGVVQTFTDSTILAGQLESLKIDDTFDKVTTILNQLVSLSSPNENSESNDVAGMADSMTKFTSDDMPKSLDIASRELEKQEDTIGRYNNLIVDISTTVCQKCKDKLQTKFQTIGRDANYNVQQAVHDRCIKDGHTSKQVPLTIKNLKEHTDISTSKYLKNQIVPNKHYVLSPRCKPASSKILSKNIVPNSKKLNILKNKSYIDRLTTLLEESQNERQHEGLHKNTKFIQDESTPQWAPSFNECSIMNNESKSCACSHNPTKSTNSKMSLKTCKTMKDKEKHNNVKDSAPPSRLISTNSCTEETFLYLEHLCKVCDNSIVMENTSTCVNQNSSSSSSSALDLICDVQMASLDNEESLNTKLLRELIATKKLCRDLIDMHPQKRSDQRLRRTRQSIDNFLRVLAQGERTVSPNTKKIERSNTMSGNNVSRVVNTSPIKPVSSLRKLFSPKLSTISPSTTSSSTSVRRSVKSPIKNVRSHLKPSPKNVTQYSSKKLSSSKLRVAPNILTPPRRCLPTVLISENTYASGESNFIKCGEKCSTPKIFVTPSKNIGSNKGLKLRPKKYFADVL</sequence>
<keyword evidence="2" id="KW-1185">Reference proteome</keyword>
<dbReference type="GO" id="GO:0003908">
    <property type="term" value="F:methylated-DNA-[protein]-cysteine S-methyltransferase activity"/>
    <property type="evidence" value="ECO:0007669"/>
    <property type="project" value="InterPro"/>
</dbReference>
<evidence type="ECO:0000256" key="1">
    <source>
        <dbReference type="SAM" id="MobiDB-lite"/>
    </source>
</evidence>
<accession>A0AAJ7RF87</accession>
<reference evidence="3" key="1">
    <citation type="submission" date="2025-08" db="UniProtKB">
        <authorList>
            <consortium name="RefSeq"/>
        </authorList>
    </citation>
    <scope>IDENTIFICATION</scope>
</reference>
<dbReference type="RefSeq" id="XP_024939778.1">
    <property type="nucleotide sequence ID" value="XM_025084010.1"/>
</dbReference>
<gene>
    <name evidence="3" type="primary">LOC107266801</name>
</gene>
<evidence type="ECO:0000313" key="2">
    <source>
        <dbReference type="Proteomes" id="UP000694920"/>
    </source>
</evidence>
<organism evidence="2 3">
    <name type="scientific">Cephus cinctus</name>
    <name type="common">Wheat stem sawfly</name>
    <dbReference type="NCBI Taxonomy" id="211228"/>
    <lineage>
        <taxon>Eukaryota</taxon>
        <taxon>Metazoa</taxon>
        <taxon>Ecdysozoa</taxon>
        <taxon>Arthropoda</taxon>
        <taxon>Hexapoda</taxon>
        <taxon>Insecta</taxon>
        <taxon>Pterygota</taxon>
        <taxon>Neoptera</taxon>
        <taxon>Endopterygota</taxon>
        <taxon>Hymenoptera</taxon>
        <taxon>Cephoidea</taxon>
        <taxon>Cephidae</taxon>
        <taxon>Cephus</taxon>
    </lineage>
</organism>
<name>A0AAJ7RF87_CEPCN</name>
<protein>
    <submittedName>
        <fullName evidence="3">Uncharacterized protein LOC107266801 isoform X1</fullName>
    </submittedName>
</protein>
<evidence type="ECO:0000313" key="3">
    <source>
        <dbReference type="RefSeq" id="XP_024939778.1"/>
    </source>
</evidence>
<proteinExistence type="predicted"/>
<dbReference type="Proteomes" id="UP000694920">
    <property type="component" value="Unplaced"/>
</dbReference>
<feature type="compositionally biased region" description="Low complexity" evidence="1">
    <location>
        <begin position="606"/>
        <end position="620"/>
    </location>
</feature>
<dbReference type="AlphaFoldDB" id="A0AAJ7RF87"/>
<dbReference type="GO" id="GO:0006281">
    <property type="term" value="P:DNA repair"/>
    <property type="evidence" value="ECO:0007669"/>
    <property type="project" value="InterPro"/>
</dbReference>
<dbReference type="Gene3D" id="3.30.160.70">
    <property type="entry name" value="Methylated DNA-protein cysteine methyltransferase domain"/>
    <property type="match status" value="1"/>
</dbReference>
<dbReference type="InterPro" id="IPR036631">
    <property type="entry name" value="MGMT_N_sf"/>
</dbReference>
<dbReference type="GeneID" id="107266801"/>
<dbReference type="SUPFAM" id="SSF53155">
    <property type="entry name" value="Methylated DNA-protein cysteine methyltransferase domain"/>
    <property type="match status" value="1"/>
</dbReference>